<accession>A0A7W7RIT1</accession>
<dbReference type="Proteomes" id="UP000523007">
    <property type="component" value="Unassembled WGS sequence"/>
</dbReference>
<dbReference type="Gene3D" id="3.40.50.1360">
    <property type="match status" value="1"/>
</dbReference>
<dbReference type="EMBL" id="JACHJT010000001">
    <property type="protein sequence ID" value="MBB4932186.1"/>
    <property type="molecule type" value="Genomic_DNA"/>
</dbReference>
<dbReference type="GO" id="GO:0030246">
    <property type="term" value="F:carbohydrate binding"/>
    <property type="evidence" value="ECO:0007669"/>
    <property type="project" value="InterPro"/>
</dbReference>
<dbReference type="InterPro" id="IPR037171">
    <property type="entry name" value="NagB/RpiA_transferase-like"/>
</dbReference>
<evidence type="ECO:0000256" key="1">
    <source>
        <dbReference type="ARBA" id="ARBA00010466"/>
    </source>
</evidence>
<evidence type="ECO:0000256" key="4">
    <source>
        <dbReference type="ARBA" id="ARBA00023163"/>
    </source>
</evidence>
<dbReference type="SUPFAM" id="SSF100950">
    <property type="entry name" value="NagB/RpiA/CoA transferase-like"/>
    <property type="match status" value="1"/>
</dbReference>
<comment type="caution">
    <text evidence="7">The sequence shown here is derived from an EMBL/GenBank/DDBJ whole genome shotgun (WGS) entry which is preliminary data.</text>
</comment>
<comment type="similarity">
    <text evidence="1">Belongs to the SorC transcriptional regulatory family.</text>
</comment>
<keyword evidence="2" id="KW-0805">Transcription regulation</keyword>
<keyword evidence="8" id="KW-1185">Reference proteome</keyword>
<dbReference type="Pfam" id="PF04198">
    <property type="entry name" value="Sugar-bind"/>
    <property type="match status" value="1"/>
</dbReference>
<dbReference type="InterPro" id="IPR036388">
    <property type="entry name" value="WH-like_DNA-bd_sf"/>
</dbReference>
<name>A0A7W7RIT1_9ACTN</name>
<reference evidence="7 8" key="1">
    <citation type="submission" date="2020-08" db="EMBL/GenBank/DDBJ databases">
        <title>Sequencing the genomes of 1000 actinobacteria strains.</title>
        <authorList>
            <person name="Klenk H.-P."/>
        </authorList>
    </citation>
    <scope>NUCLEOTIDE SEQUENCE [LARGE SCALE GENOMIC DNA]</scope>
    <source>
        <strain evidence="7 8">DSM 102030</strain>
    </source>
</reference>
<evidence type="ECO:0000256" key="2">
    <source>
        <dbReference type="ARBA" id="ARBA00023015"/>
    </source>
</evidence>
<feature type="domain" description="Sugar-binding" evidence="6">
    <location>
        <begin position="86"/>
        <end position="333"/>
    </location>
</feature>
<dbReference type="AlphaFoldDB" id="A0A7W7RIT1"/>
<evidence type="ECO:0000313" key="7">
    <source>
        <dbReference type="EMBL" id="MBB4932186.1"/>
    </source>
</evidence>
<dbReference type="PANTHER" id="PTHR34294:SF1">
    <property type="entry name" value="TRANSCRIPTIONAL REGULATOR LSRR"/>
    <property type="match status" value="1"/>
</dbReference>
<dbReference type="InterPro" id="IPR007324">
    <property type="entry name" value="Sugar-bd_dom_put"/>
</dbReference>
<gene>
    <name evidence="7" type="ORF">F4561_003006</name>
</gene>
<sequence>MSSGDMPQHDDAPPARTSADGRQARGPAELVLAADVARRFYLEGRSKVEIADEFALSRFKVARVLDFARESGIVRIDVRIPGQIDAELSSALRSAYGLRRVIAVRTASDSPDSQRSQIGTVAAELLTEIVEEGDVLGLAWGRTLNVVLQSLTRLPPCTTVQINGVYSQRVPSRGAVETVKRAAELSGGTAYPIYAPLILPDPDTARALRTDPGVATAFNWFDRITKAVVSIGAWSADLSTVYDALGPETRESYRALGVRAEMSTHLFDGQAREVRTDLADRVLTISTEELRRVPEVIAMATGEDKEEAIDIVLRSGLISTLVTDAAVAQRLVNRS</sequence>
<keyword evidence="4" id="KW-0804">Transcription</keyword>
<dbReference type="InterPro" id="IPR051054">
    <property type="entry name" value="SorC_transcr_regulators"/>
</dbReference>
<dbReference type="Gene3D" id="1.10.10.10">
    <property type="entry name" value="Winged helix-like DNA-binding domain superfamily/Winged helix DNA-binding domain"/>
    <property type="match status" value="1"/>
</dbReference>
<evidence type="ECO:0000313" key="8">
    <source>
        <dbReference type="Proteomes" id="UP000523007"/>
    </source>
</evidence>
<organism evidence="7 8">
    <name type="scientific">Lipingzhangella halophila</name>
    <dbReference type="NCBI Taxonomy" id="1783352"/>
    <lineage>
        <taxon>Bacteria</taxon>
        <taxon>Bacillati</taxon>
        <taxon>Actinomycetota</taxon>
        <taxon>Actinomycetes</taxon>
        <taxon>Streptosporangiales</taxon>
        <taxon>Nocardiopsidaceae</taxon>
        <taxon>Lipingzhangella</taxon>
    </lineage>
</organism>
<evidence type="ECO:0000256" key="5">
    <source>
        <dbReference type="SAM" id="MobiDB-lite"/>
    </source>
</evidence>
<feature type="region of interest" description="Disordered" evidence="5">
    <location>
        <begin position="1"/>
        <end position="24"/>
    </location>
</feature>
<dbReference type="PANTHER" id="PTHR34294">
    <property type="entry name" value="TRANSCRIPTIONAL REGULATOR-RELATED"/>
    <property type="match status" value="1"/>
</dbReference>
<dbReference type="GO" id="GO:0003677">
    <property type="term" value="F:DNA binding"/>
    <property type="evidence" value="ECO:0007669"/>
    <property type="project" value="UniProtKB-KW"/>
</dbReference>
<evidence type="ECO:0000259" key="6">
    <source>
        <dbReference type="Pfam" id="PF04198"/>
    </source>
</evidence>
<evidence type="ECO:0000256" key="3">
    <source>
        <dbReference type="ARBA" id="ARBA00023125"/>
    </source>
</evidence>
<keyword evidence="3 7" id="KW-0238">DNA-binding</keyword>
<dbReference type="RefSeq" id="WP_312885274.1">
    <property type="nucleotide sequence ID" value="NZ_JACHJT010000001.1"/>
</dbReference>
<protein>
    <submittedName>
        <fullName evidence="7">DNA-binding transcriptional regulator LsrR (DeoR family)</fullName>
    </submittedName>
</protein>
<proteinExistence type="inferred from homology"/>